<keyword evidence="6" id="KW-0540">Nuclease</keyword>
<dbReference type="CDD" id="cd01647">
    <property type="entry name" value="RT_LTR"/>
    <property type="match status" value="1"/>
</dbReference>
<dbReference type="EC" id="3.1.26.4" evidence="2"/>
<dbReference type="GO" id="GO:0003964">
    <property type="term" value="F:RNA-directed DNA polymerase activity"/>
    <property type="evidence" value="ECO:0007669"/>
    <property type="project" value="UniProtKB-KW"/>
</dbReference>
<evidence type="ECO:0000256" key="9">
    <source>
        <dbReference type="ARBA" id="ARBA00022918"/>
    </source>
</evidence>
<dbReference type="Proteomes" id="UP001221898">
    <property type="component" value="Unassembled WGS sequence"/>
</dbReference>
<dbReference type="FunFam" id="3.10.10.10:FF:000007">
    <property type="entry name" value="Retrovirus-related Pol polyprotein from transposon 17.6-like Protein"/>
    <property type="match status" value="1"/>
</dbReference>
<evidence type="ECO:0000256" key="4">
    <source>
        <dbReference type="ARBA" id="ARBA00022679"/>
    </source>
</evidence>
<keyword evidence="3" id="KW-0645">Protease</keyword>
<keyword evidence="12" id="KW-1185">Reference proteome</keyword>
<sequence>MLDLRIGYWQVPRSPSARPKTAFTIGRGLWEFNVMPFGLCNSQAAFEQLMEKALQPVPASACVVYPDNILVHVSTYTAVLTNLCTVFELIAKANLCLNPVKCSLFC</sequence>
<keyword evidence="8" id="KW-0378">Hydrolase</keyword>
<evidence type="ECO:0000256" key="6">
    <source>
        <dbReference type="ARBA" id="ARBA00022722"/>
    </source>
</evidence>
<keyword evidence="7" id="KW-0255">Endonuclease</keyword>
<comment type="similarity">
    <text evidence="1">Belongs to the beta type-B retroviral polymerase family. HERV class-II K(HML-2) pol subfamily.</text>
</comment>
<proteinExistence type="inferred from homology"/>
<feature type="domain" description="Reverse transcriptase" evidence="10">
    <location>
        <begin position="1"/>
        <end position="106"/>
    </location>
</feature>
<evidence type="ECO:0000313" key="11">
    <source>
        <dbReference type="EMBL" id="KAJ8389461.1"/>
    </source>
</evidence>
<gene>
    <name evidence="11" type="ORF">AAFF_G00119990</name>
</gene>
<keyword evidence="4" id="KW-0808">Transferase</keyword>
<dbReference type="PANTHER" id="PTHR24559">
    <property type="entry name" value="TRANSPOSON TY3-I GAG-POL POLYPROTEIN"/>
    <property type="match status" value="1"/>
</dbReference>
<dbReference type="SUPFAM" id="SSF56672">
    <property type="entry name" value="DNA/RNA polymerases"/>
    <property type="match status" value="1"/>
</dbReference>
<dbReference type="Pfam" id="PF00078">
    <property type="entry name" value="RVT_1"/>
    <property type="match status" value="1"/>
</dbReference>
<dbReference type="InterPro" id="IPR000477">
    <property type="entry name" value="RT_dom"/>
</dbReference>
<dbReference type="InterPro" id="IPR043502">
    <property type="entry name" value="DNA/RNA_pol_sf"/>
</dbReference>
<evidence type="ECO:0000259" key="10">
    <source>
        <dbReference type="PROSITE" id="PS50878"/>
    </source>
</evidence>
<evidence type="ECO:0000256" key="3">
    <source>
        <dbReference type="ARBA" id="ARBA00022670"/>
    </source>
</evidence>
<evidence type="ECO:0000256" key="2">
    <source>
        <dbReference type="ARBA" id="ARBA00012180"/>
    </source>
</evidence>
<evidence type="ECO:0000256" key="7">
    <source>
        <dbReference type="ARBA" id="ARBA00022759"/>
    </source>
</evidence>
<dbReference type="PROSITE" id="PS50878">
    <property type="entry name" value="RT_POL"/>
    <property type="match status" value="1"/>
</dbReference>
<organism evidence="11 12">
    <name type="scientific">Aldrovandia affinis</name>
    <dbReference type="NCBI Taxonomy" id="143900"/>
    <lineage>
        <taxon>Eukaryota</taxon>
        <taxon>Metazoa</taxon>
        <taxon>Chordata</taxon>
        <taxon>Craniata</taxon>
        <taxon>Vertebrata</taxon>
        <taxon>Euteleostomi</taxon>
        <taxon>Actinopterygii</taxon>
        <taxon>Neopterygii</taxon>
        <taxon>Teleostei</taxon>
        <taxon>Notacanthiformes</taxon>
        <taxon>Halosauridae</taxon>
        <taxon>Aldrovandia</taxon>
    </lineage>
</organism>
<dbReference type="EMBL" id="JAINUG010000182">
    <property type="protein sequence ID" value="KAJ8389461.1"/>
    <property type="molecule type" value="Genomic_DNA"/>
</dbReference>
<accession>A0AAD7RSA3</accession>
<reference evidence="11" key="1">
    <citation type="journal article" date="2023" name="Science">
        <title>Genome structures resolve the early diversification of teleost fishes.</title>
        <authorList>
            <person name="Parey E."/>
            <person name="Louis A."/>
            <person name="Montfort J."/>
            <person name="Bouchez O."/>
            <person name="Roques C."/>
            <person name="Iampietro C."/>
            <person name="Lluch J."/>
            <person name="Castinel A."/>
            <person name="Donnadieu C."/>
            <person name="Desvignes T."/>
            <person name="Floi Bucao C."/>
            <person name="Jouanno E."/>
            <person name="Wen M."/>
            <person name="Mejri S."/>
            <person name="Dirks R."/>
            <person name="Jansen H."/>
            <person name="Henkel C."/>
            <person name="Chen W.J."/>
            <person name="Zahm M."/>
            <person name="Cabau C."/>
            <person name="Klopp C."/>
            <person name="Thompson A.W."/>
            <person name="Robinson-Rechavi M."/>
            <person name="Braasch I."/>
            <person name="Lecointre G."/>
            <person name="Bobe J."/>
            <person name="Postlethwait J.H."/>
            <person name="Berthelot C."/>
            <person name="Roest Crollius H."/>
            <person name="Guiguen Y."/>
        </authorList>
    </citation>
    <scope>NUCLEOTIDE SEQUENCE</scope>
    <source>
        <strain evidence="11">NC1722</strain>
    </source>
</reference>
<dbReference type="GO" id="GO:0004523">
    <property type="term" value="F:RNA-DNA hybrid ribonuclease activity"/>
    <property type="evidence" value="ECO:0007669"/>
    <property type="project" value="UniProtKB-EC"/>
</dbReference>
<dbReference type="GO" id="GO:0008233">
    <property type="term" value="F:peptidase activity"/>
    <property type="evidence" value="ECO:0007669"/>
    <property type="project" value="UniProtKB-KW"/>
</dbReference>
<evidence type="ECO:0000313" key="12">
    <source>
        <dbReference type="Proteomes" id="UP001221898"/>
    </source>
</evidence>
<keyword evidence="9" id="KW-0695">RNA-directed DNA polymerase</keyword>
<dbReference type="GO" id="GO:0006508">
    <property type="term" value="P:proteolysis"/>
    <property type="evidence" value="ECO:0007669"/>
    <property type="project" value="UniProtKB-KW"/>
</dbReference>
<evidence type="ECO:0000256" key="5">
    <source>
        <dbReference type="ARBA" id="ARBA00022695"/>
    </source>
</evidence>
<dbReference type="Gene3D" id="3.30.70.270">
    <property type="match status" value="1"/>
</dbReference>
<protein>
    <recommendedName>
        <fullName evidence="2">ribonuclease H</fullName>
        <ecNumber evidence="2">3.1.26.4</ecNumber>
    </recommendedName>
</protein>
<dbReference type="AlphaFoldDB" id="A0AAD7RSA3"/>
<dbReference type="InterPro" id="IPR053134">
    <property type="entry name" value="RNA-dir_DNA_polymerase"/>
</dbReference>
<comment type="caution">
    <text evidence="11">The sequence shown here is derived from an EMBL/GenBank/DDBJ whole genome shotgun (WGS) entry which is preliminary data.</text>
</comment>
<evidence type="ECO:0000256" key="1">
    <source>
        <dbReference type="ARBA" id="ARBA00010879"/>
    </source>
</evidence>
<dbReference type="PANTHER" id="PTHR24559:SF444">
    <property type="entry name" value="REVERSE TRANSCRIPTASE DOMAIN-CONTAINING PROTEIN"/>
    <property type="match status" value="1"/>
</dbReference>
<dbReference type="InterPro" id="IPR043128">
    <property type="entry name" value="Rev_trsase/Diguanyl_cyclase"/>
</dbReference>
<keyword evidence="5" id="KW-0548">Nucleotidyltransferase</keyword>
<name>A0AAD7RSA3_9TELE</name>
<evidence type="ECO:0000256" key="8">
    <source>
        <dbReference type="ARBA" id="ARBA00022801"/>
    </source>
</evidence>
<dbReference type="Gene3D" id="3.10.10.10">
    <property type="entry name" value="HIV Type 1 Reverse Transcriptase, subunit A, domain 1"/>
    <property type="match status" value="1"/>
</dbReference>